<proteinExistence type="inferred from homology"/>
<dbReference type="PANTHER" id="PTHR14226:SF29">
    <property type="entry name" value="NEUROPATHY TARGET ESTERASE SWS"/>
    <property type="match status" value="1"/>
</dbReference>
<evidence type="ECO:0000259" key="6">
    <source>
        <dbReference type="PROSITE" id="PS51635"/>
    </source>
</evidence>
<comment type="similarity">
    <text evidence="5">Belongs to the patatin family.</text>
</comment>
<dbReference type="InterPro" id="IPR016035">
    <property type="entry name" value="Acyl_Trfase/lysoPLipase"/>
</dbReference>
<dbReference type="EC" id="3.1.1.-" evidence="5"/>
<dbReference type="GO" id="GO:0052689">
    <property type="term" value="F:carboxylic ester hydrolase activity"/>
    <property type="evidence" value="ECO:0007669"/>
    <property type="project" value="UniProtKB-ARBA"/>
</dbReference>
<sequence length="272" mass="28857">MAWVAAGSSSGGTLKASAYRLTTGKVTTPTSRPVKDPKRTKWDLVLSSGFLSFASHAGFLRAVQEANLEVGGIMGTSAGALAGSLYCAGLSAEQVANELSRVPPRDLLVPCKQPWQGIFSLERVVDRLRELLPPTFEDLNQEFAVGVVSRRGQHLLINSGPLPEAVAASAAIPFIFGPVAIPGRMQGPFQDGGVADRVGLDIWTSYRRLHGSATADPPALVHLIARSSPFSGTELLQVGAEVVVVRAPKKTPIHYIFSSLAITKLTDGQIVH</sequence>
<keyword evidence="8" id="KW-1185">Reference proteome</keyword>
<name>A0AAW1R3R0_9CHLO</name>
<dbReference type="EMBL" id="JALJOS010000016">
    <property type="protein sequence ID" value="KAK9828319.1"/>
    <property type="molecule type" value="Genomic_DNA"/>
</dbReference>
<comment type="function">
    <text evidence="5">Lipolytic acyl hydrolase (LAH).</text>
</comment>
<keyword evidence="1 4" id="KW-0378">Hydrolase</keyword>
<accession>A0AAW1R3R0</accession>
<dbReference type="InterPro" id="IPR002641">
    <property type="entry name" value="PNPLA_dom"/>
</dbReference>
<evidence type="ECO:0000313" key="7">
    <source>
        <dbReference type="EMBL" id="KAK9828319.1"/>
    </source>
</evidence>
<dbReference type="Pfam" id="PF01734">
    <property type="entry name" value="Patatin"/>
    <property type="match status" value="1"/>
</dbReference>
<dbReference type="PANTHER" id="PTHR14226">
    <property type="entry name" value="NEUROPATHY TARGET ESTERASE/SWISS CHEESE D.MELANOGASTER"/>
    <property type="match status" value="1"/>
</dbReference>
<dbReference type="Proteomes" id="UP001438707">
    <property type="component" value="Unassembled WGS sequence"/>
</dbReference>
<dbReference type="PROSITE" id="PS51635">
    <property type="entry name" value="PNPLA"/>
    <property type="match status" value="1"/>
</dbReference>
<evidence type="ECO:0000256" key="5">
    <source>
        <dbReference type="RuleBase" id="RU361262"/>
    </source>
</evidence>
<keyword evidence="3 4" id="KW-0443">Lipid metabolism</keyword>
<dbReference type="SUPFAM" id="SSF52151">
    <property type="entry name" value="FabD/lysophospholipase-like"/>
    <property type="match status" value="1"/>
</dbReference>
<dbReference type="GO" id="GO:0016298">
    <property type="term" value="F:lipase activity"/>
    <property type="evidence" value="ECO:0007669"/>
    <property type="project" value="UniProtKB-ARBA"/>
</dbReference>
<evidence type="ECO:0000256" key="1">
    <source>
        <dbReference type="ARBA" id="ARBA00022801"/>
    </source>
</evidence>
<evidence type="ECO:0000256" key="2">
    <source>
        <dbReference type="ARBA" id="ARBA00022963"/>
    </source>
</evidence>
<feature type="active site" description="Nucleophile" evidence="4">
    <location>
        <position position="77"/>
    </location>
</feature>
<protein>
    <recommendedName>
        <fullName evidence="5">Patatin</fullName>
        <ecNumber evidence="5">3.1.1.-</ecNumber>
    </recommendedName>
</protein>
<dbReference type="AlphaFoldDB" id="A0AAW1R3R0"/>
<reference evidence="7 8" key="1">
    <citation type="journal article" date="2024" name="Nat. Commun.">
        <title>Phylogenomics reveals the evolutionary origins of lichenization in chlorophyte algae.</title>
        <authorList>
            <person name="Puginier C."/>
            <person name="Libourel C."/>
            <person name="Otte J."/>
            <person name="Skaloud P."/>
            <person name="Haon M."/>
            <person name="Grisel S."/>
            <person name="Petersen M."/>
            <person name="Berrin J.G."/>
            <person name="Delaux P.M."/>
            <person name="Dal Grande F."/>
            <person name="Keller J."/>
        </authorList>
    </citation>
    <scope>NUCLEOTIDE SEQUENCE [LARGE SCALE GENOMIC DNA]</scope>
    <source>
        <strain evidence="7 8">SAG 2145</strain>
    </source>
</reference>
<organism evidence="7 8">
    <name type="scientific">Apatococcus lobatus</name>
    <dbReference type="NCBI Taxonomy" id="904363"/>
    <lineage>
        <taxon>Eukaryota</taxon>
        <taxon>Viridiplantae</taxon>
        <taxon>Chlorophyta</taxon>
        <taxon>core chlorophytes</taxon>
        <taxon>Trebouxiophyceae</taxon>
        <taxon>Chlorellales</taxon>
        <taxon>Chlorellaceae</taxon>
        <taxon>Apatococcus</taxon>
    </lineage>
</organism>
<evidence type="ECO:0000256" key="3">
    <source>
        <dbReference type="ARBA" id="ARBA00023098"/>
    </source>
</evidence>
<gene>
    <name evidence="7" type="ORF">WJX74_008643</name>
</gene>
<evidence type="ECO:0000313" key="8">
    <source>
        <dbReference type="Proteomes" id="UP001438707"/>
    </source>
</evidence>
<dbReference type="GO" id="GO:0016042">
    <property type="term" value="P:lipid catabolic process"/>
    <property type="evidence" value="ECO:0007669"/>
    <property type="project" value="UniProtKB-UniRule"/>
</dbReference>
<comment type="domain">
    <text evidence="5">The nitrogen atoms of the two glycine residues in the GGXR motif define the oxyanion hole, and stabilize the oxyanion that forms during the nucleophilic attack by the catalytic serine during substrate cleavage.</text>
</comment>
<dbReference type="InterPro" id="IPR050301">
    <property type="entry name" value="NTE"/>
</dbReference>
<evidence type="ECO:0000256" key="4">
    <source>
        <dbReference type="PROSITE-ProRule" id="PRU01161"/>
    </source>
</evidence>
<comment type="caution">
    <text evidence="4">Lacks conserved residue(s) required for the propagation of feature annotation.</text>
</comment>
<feature type="short sequence motif" description="DGA/G" evidence="4">
    <location>
        <begin position="191"/>
        <end position="193"/>
    </location>
</feature>
<feature type="domain" description="PNPLA" evidence="6">
    <location>
        <begin position="44"/>
        <end position="204"/>
    </location>
</feature>
<dbReference type="Gene3D" id="3.40.1090.10">
    <property type="entry name" value="Cytosolic phospholipase A2 catalytic domain"/>
    <property type="match status" value="2"/>
</dbReference>
<comment type="caution">
    <text evidence="7">The sequence shown here is derived from an EMBL/GenBank/DDBJ whole genome shotgun (WGS) entry which is preliminary data.</text>
</comment>
<feature type="short sequence motif" description="GXSXG" evidence="4">
    <location>
        <begin position="75"/>
        <end position="79"/>
    </location>
</feature>
<keyword evidence="2 4" id="KW-0442">Lipid degradation</keyword>
<feature type="active site" description="Proton acceptor" evidence="4">
    <location>
        <position position="191"/>
    </location>
</feature>